<dbReference type="SUPFAM" id="SSF51161">
    <property type="entry name" value="Trimeric LpxA-like enzymes"/>
    <property type="match status" value="1"/>
</dbReference>
<protein>
    <submittedName>
        <fullName evidence="3">Acetyltransferase-like isoleucine patch superfamily enzyme</fullName>
    </submittedName>
</protein>
<dbReference type="SUPFAM" id="SSF53756">
    <property type="entry name" value="UDP-Glycosyltransferase/glycogen phosphorylase"/>
    <property type="match status" value="1"/>
</dbReference>
<proteinExistence type="predicted"/>
<feature type="domain" description="Glycosyl transferase family 1" evidence="1">
    <location>
        <begin position="220"/>
        <end position="388"/>
    </location>
</feature>
<name>A0A841Q4I6_9BACI</name>
<keyword evidence="3" id="KW-0808">Transferase</keyword>
<dbReference type="RefSeq" id="WP_174495601.1">
    <property type="nucleotide sequence ID" value="NZ_CADDWK010000004.1"/>
</dbReference>
<evidence type="ECO:0000313" key="3">
    <source>
        <dbReference type="EMBL" id="MBB6453305.1"/>
    </source>
</evidence>
<dbReference type="Gene3D" id="3.40.50.2000">
    <property type="entry name" value="Glycogen Phosphorylase B"/>
    <property type="match status" value="2"/>
</dbReference>
<dbReference type="Gene3D" id="2.160.10.10">
    <property type="entry name" value="Hexapeptide repeat proteins"/>
    <property type="match status" value="2"/>
</dbReference>
<reference evidence="3 4" key="1">
    <citation type="submission" date="2020-08" db="EMBL/GenBank/DDBJ databases">
        <title>Genomic Encyclopedia of Type Strains, Phase IV (KMG-IV): sequencing the most valuable type-strain genomes for metagenomic binning, comparative biology and taxonomic classification.</title>
        <authorList>
            <person name="Goeker M."/>
        </authorList>
    </citation>
    <scope>NUCLEOTIDE SEQUENCE [LARGE SCALE GENOMIC DNA]</scope>
    <source>
        <strain evidence="3 4">DSM 19612</strain>
    </source>
</reference>
<dbReference type="EMBL" id="JACHGH010000004">
    <property type="protein sequence ID" value="MBB6453305.1"/>
    <property type="molecule type" value="Genomic_DNA"/>
</dbReference>
<gene>
    <name evidence="3" type="ORF">HNQ94_001753</name>
</gene>
<dbReference type="AlphaFoldDB" id="A0A841Q4I6"/>
<dbReference type="InterPro" id="IPR001296">
    <property type="entry name" value="Glyco_trans_1"/>
</dbReference>
<organism evidence="3 4">
    <name type="scientific">Salirhabdus euzebyi</name>
    <dbReference type="NCBI Taxonomy" id="394506"/>
    <lineage>
        <taxon>Bacteria</taxon>
        <taxon>Bacillati</taxon>
        <taxon>Bacillota</taxon>
        <taxon>Bacilli</taxon>
        <taxon>Bacillales</taxon>
        <taxon>Bacillaceae</taxon>
        <taxon>Salirhabdus</taxon>
    </lineage>
</organism>
<dbReference type="Proteomes" id="UP000581688">
    <property type="component" value="Unassembled WGS sequence"/>
</dbReference>
<evidence type="ECO:0000259" key="2">
    <source>
        <dbReference type="Pfam" id="PF13439"/>
    </source>
</evidence>
<sequence length="656" mass="73549">MNIWFFNHHASGPGASGGTRTYDLAKELVKQGYQVTIFASSFVHQSDVDTRFQDSNELVKEEYLDGVRFIWVKTKVYTKNDWRRIKNMLDYTVRAYRYAKKLQENPDIIIGSLMHPFAPVIAYKLAKKKKAIFLFEERDLWPQTLIDVGNVSKYNPVVIGLSLLEKFLYKKANKIILLFDKAVHYVESRGIDTAKVLYLPNGVDLSRFDSYEKKLPSEMEQIFQQLQLENKFIAIYTGSHGITDYLDSLLLSAQAANEKRKDIHFVFVGNGPEKERLLQMKQNLGLTNVTFLPSVPKEFIPYLLEQADVGLVSLNDAELYKWGISFNKIYDYMAASLPILLLSQREESHIQNSGCGMIVNNPEEMADSLIALSQDEDKRLEFGRKGRKYVEAYHSWENLSKKLVSVLNEELQIEEGGFHMSIPFERGENVIIQDDVQLGEGVTIGNNVIIYEGTIIGDNVVIQDNAVIGKRPTKAKYSILKDKEKLSPTTIGNGVVIGTSAIVYANATIKDSVYIADLATIRERVFVGNGTIVGRGVSIENDCTVGDRCKLETNCYITAHSILYNEVFIAPCVVTSNDAFMGRTEDRFHHIKGVTVMNGGRIGANAIILPGIVIEEEGVVAAGSVVTKDVGKCDLVMGIPAKKVKDVPDNQLRTNK</sequence>
<evidence type="ECO:0000313" key="4">
    <source>
        <dbReference type="Proteomes" id="UP000581688"/>
    </source>
</evidence>
<comment type="caution">
    <text evidence="3">The sequence shown here is derived from an EMBL/GenBank/DDBJ whole genome shotgun (WGS) entry which is preliminary data.</text>
</comment>
<evidence type="ECO:0000259" key="1">
    <source>
        <dbReference type="Pfam" id="PF00534"/>
    </source>
</evidence>
<dbReference type="Pfam" id="PF00132">
    <property type="entry name" value="Hexapep"/>
    <property type="match status" value="1"/>
</dbReference>
<dbReference type="CDD" id="cd03794">
    <property type="entry name" value="GT4_WbuB-like"/>
    <property type="match status" value="1"/>
</dbReference>
<dbReference type="InterPro" id="IPR050179">
    <property type="entry name" value="Trans_hexapeptide_repeat"/>
</dbReference>
<dbReference type="PANTHER" id="PTHR43300:SF4">
    <property type="entry name" value="ACYL-[ACYL-CARRIER-PROTEIN]--UDP-N-ACETYLGLUCOSAMINE O-ACYLTRANSFERASE"/>
    <property type="match status" value="1"/>
</dbReference>
<dbReference type="InterPro" id="IPR001451">
    <property type="entry name" value="Hexapep"/>
</dbReference>
<keyword evidence="4" id="KW-1185">Reference proteome</keyword>
<dbReference type="GO" id="GO:0016757">
    <property type="term" value="F:glycosyltransferase activity"/>
    <property type="evidence" value="ECO:0007669"/>
    <property type="project" value="InterPro"/>
</dbReference>
<dbReference type="PANTHER" id="PTHR43300">
    <property type="entry name" value="ACETYLTRANSFERASE"/>
    <property type="match status" value="1"/>
</dbReference>
<dbReference type="Pfam" id="PF14602">
    <property type="entry name" value="Hexapep_2"/>
    <property type="match status" value="2"/>
</dbReference>
<dbReference type="CDD" id="cd03358">
    <property type="entry name" value="LbH_WxcM_N_like"/>
    <property type="match status" value="1"/>
</dbReference>
<dbReference type="InterPro" id="IPR028098">
    <property type="entry name" value="Glyco_trans_4-like_N"/>
</dbReference>
<dbReference type="InterPro" id="IPR011004">
    <property type="entry name" value="Trimer_LpxA-like_sf"/>
</dbReference>
<accession>A0A841Q4I6</accession>
<dbReference type="Pfam" id="PF13439">
    <property type="entry name" value="Glyco_transf_4"/>
    <property type="match status" value="1"/>
</dbReference>
<feature type="domain" description="Glycosyltransferase subfamily 4-like N-terminal" evidence="2">
    <location>
        <begin position="18"/>
        <end position="207"/>
    </location>
</feature>
<dbReference type="Pfam" id="PF00534">
    <property type="entry name" value="Glycos_transf_1"/>
    <property type="match status" value="1"/>
</dbReference>